<dbReference type="Proteomes" id="UP000294933">
    <property type="component" value="Unassembled WGS sequence"/>
</dbReference>
<proteinExistence type="predicted"/>
<dbReference type="STRING" id="50990.A0A4Y7PRD7"/>
<evidence type="ECO:0000313" key="2">
    <source>
        <dbReference type="EMBL" id="TDL17944.1"/>
    </source>
</evidence>
<name>A0A4Y7PRD7_9AGAM</name>
<dbReference type="VEuPathDB" id="FungiDB:BD410DRAFT_516118"/>
<evidence type="ECO:0000313" key="3">
    <source>
        <dbReference type="Proteomes" id="UP000294933"/>
    </source>
</evidence>
<organism evidence="2 3">
    <name type="scientific">Rickenella mellea</name>
    <dbReference type="NCBI Taxonomy" id="50990"/>
    <lineage>
        <taxon>Eukaryota</taxon>
        <taxon>Fungi</taxon>
        <taxon>Dikarya</taxon>
        <taxon>Basidiomycota</taxon>
        <taxon>Agaricomycotina</taxon>
        <taxon>Agaricomycetes</taxon>
        <taxon>Hymenochaetales</taxon>
        <taxon>Rickenellaceae</taxon>
        <taxon>Rickenella</taxon>
    </lineage>
</organism>
<accession>A0A4Y7PRD7</accession>
<dbReference type="EMBL" id="ML170214">
    <property type="protein sequence ID" value="TDL17944.1"/>
    <property type="molecule type" value="Genomic_DNA"/>
</dbReference>
<feature type="region of interest" description="Disordered" evidence="1">
    <location>
        <begin position="120"/>
        <end position="151"/>
    </location>
</feature>
<evidence type="ECO:0000256" key="1">
    <source>
        <dbReference type="SAM" id="MobiDB-lite"/>
    </source>
</evidence>
<dbReference type="OrthoDB" id="10255522at2759"/>
<dbReference type="AlphaFoldDB" id="A0A4Y7PRD7"/>
<gene>
    <name evidence="2" type="ORF">BD410DRAFT_516118</name>
</gene>
<protein>
    <submittedName>
        <fullName evidence="2">Uncharacterized protein</fullName>
    </submittedName>
</protein>
<reference evidence="2 3" key="1">
    <citation type="submission" date="2018-06" db="EMBL/GenBank/DDBJ databases">
        <title>A transcriptomic atlas of mushroom development highlights an independent origin of complex multicellularity.</title>
        <authorList>
            <consortium name="DOE Joint Genome Institute"/>
            <person name="Krizsan K."/>
            <person name="Almasi E."/>
            <person name="Merenyi Z."/>
            <person name="Sahu N."/>
            <person name="Viragh M."/>
            <person name="Koszo T."/>
            <person name="Mondo S."/>
            <person name="Kiss B."/>
            <person name="Balint B."/>
            <person name="Kues U."/>
            <person name="Barry K."/>
            <person name="Hegedus J.C."/>
            <person name="Henrissat B."/>
            <person name="Johnson J."/>
            <person name="Lipzen A."/>
            <person name="Ohm R."/>
            <person name="Nagy I."/>
            <person name="Pangilinan J."/>
            <person name="Yan J."/>
            <person name="Xiong Y."/>
            <person name="Grigoriev I.V."/>
            <person name="Hibbett D.S."/>
            <person name="Nagy L.G."/>
        </authorList>
    </citation>
    <scope>NUCLEOTIDE SEQUENCE [LARGE SCALE GENOMIC DNA]</scope>
    <source>
        <strain evidence="2 3">SZMC22713</strain>
    </source>
</reference>
<keyword evidence="3" id="KW-1185">Reference proteome</keyword>
<sequence>MNIDYLIFSKNCYHYAGTITKVIETQFGAHPTFNGNAGKWGPITVVRMESIVASVEDVVRTYNDELSVFQAKVDEPEQDRIAQRAYIEQSNAALRARDNEIMAKDEAMRARDEEIMAKDEAMRAKDEEMKAKDEAMRARDEEMKAKDEEMKAKDEERETHFHHFSVTHRSVQFLSLICSTGSPRDVRVYYIQYRTTDSIESFICSANMSTNNHADQRCDGECQVIVASRDPPTSSYMVKRCKLTRKDIYCEAQECAKCILEPMEKRASH</sequence>